<dbReference type="OrthoDB" id="9794403at2"/>
<evidence type="ECO:0000259" key="1">
    <source>
        <dbReference type="SMART" id="SM01321"/>
    </source>
</evidence>
<dbReference type="GO" id="GO:0043565">
    <property type="term" value="F:sequence-specific DNA binding"/>
    <property type="evidence" value="ECO:0007669"/>
    <property type="project" value="TreeGrafter"/>
</dbReference>
<dbReference type="SUPFAM" id="SSF143422">
    <property type="entry name" value="Transposase IS200-like"/>
    <property type="match status" value="1"/>
</dbReference>
<dbReference type="RefSeq" id="WP_119811934.1">
    <property type="nucleotide sequence ID" value="NZ_QYUP01000126.1"/>
</dbReference>
<feature type="domain" description="Transposase IS200-like" evidence="1">
    <location>
        <begin position="9"/>
        <end position="119"/>
    </location>
</feature>
<accession>A0A418XQE9</accession>
<evidence type="ECO:0000313" key="2">
    <source>
        <dbReference type="EMBL" id="RJG14678.1"/>
    </source>
</evidence>
<protein>
    <submittedName>
        <fullName evidence="2">Transposase</fullName>
    </submittedName>
</protein>
<reference evidence="2 3" key="1">
    <citation type="submission" date="2018-09" db="EMBL/GenBank/DDBJ databases">
        <authorList>
            <person name="Zhu H."/>
        </authorList>
    </citation>
    <scope>NUCLEOTIDE SEQUENCE [LARGE SCALE GENOMIC DNA]</scope>
    <source>
        <strain evidence="2 3">K1S02-61</strain>
    </source>
</reference>
<dbReference type="AlphaFoldDB" id="A0A418XQE9"/>
<dbReference type="InterPro" id="IPR052715">
    <property type="entry name" value="RAYT_transposase"/>
</dbReference>
<dbReference type="InterPro" id="IPR036515">
    <property type="entry name" value="Transposase_17_sf"/>
</dbReference>
<proteinExistence type="predicted"/>
<dbReference type="NCBIfam" id="NF047646">
    <property type="entry name" value="REP_Tyr_transpos"/>
    <property type="match status" value="1"/>
</dbReference>
<dbReference type="PANTHER" id="PTHR36966">
    <property type="entry name" value="REP-ASSOCIATED TYROSINE TRANSPOSASE"/>
    <property type="match status" value="1"/>
</dbReference>
<dbReference type="PANTHER" id="PTHR36966:SF1">
    <property type="entry name" value="REP-ASSOCIATED TYROSINE TRANSPOSASE"/>
    <property type="match status" value="1"/>
</dbReference>
<dbReference type="Proteomes" id="UP000284006">
    <property type="component" value="Unassembled WGS sequence"/>
</dbReference>
<dbReference type="InterPro" id="IPR002686">
    <property type="entry name" value="Transposase_17"/>
</dbReference>
<organism evidence="2 3">
    <name type="scientific">Massilia cavernae</name>
    <dbReference type="NCBI Taxonomy" id="2320864"/>
    <lineage>
        <taxon>Bacteria</taxon>
        <taxon>Pseudomonadati</taxon>
        <taxon>Pseudomonadota</taxon>
        <taxon>Betaproteobacteria</taxon>
        <taxon>Burkholderiales</taxon>
        <taxon>Oxalobacteraceae</taxon>
        <taxon>Telluria group</taxon>
        <taxon>Massilia</taxon>
    </lineage>
</organism>
<sequence length="164" mass="19455">MPHHRRQLAAGATYFFTVNLRDRSSGLLVEQVGALREAVRKVRAVRPFLIGAWVVLPEHMHAMWTLPEDDRDYPGPWREIKKAFSRSVQQRDVWQKRYWEHTIRDARDFAAHLDYIHRNPYKHGLVRNVRDWPYSSFHRYVKAGIYLEEWLCDDVDLSAGERGA</sequence>
<evidence type="ECO:0000313" key="3">
    <source>
        <dbReference type="Proteomes" id="UP000284006"/>
    </source>
</evidence>
<keyword evidence="3" id="KW-1185">Reference proteome</keyword>
<dbReference type="EMBL" id="QYUP01000126">
    <property type="protein sequence ID" value="RJG14678.1"/>
    <property type="molecule type" value="Genomic_DNA"/>
</dbReference>
<dbReference type="Gene3D" id="3.30.70.1290">
    <property type="entry name" value="Transposase IS200-like"/>
    <property type="match status" value="1"/>
</dbReference>
<comment type="caution">
    <text evidence="2">The sequence shown here is derived from an EMBL/GenBank/DDBJ whole genome shotgun (WGS) entry which is preliminary data.</text>
</comment>
<dbReference type="SMART" id="SM01321">
    <property type="entry name" value="Y1_Tnp"/>
    <property type="match status" value="1"/>
</dbReference>
<name>A0A418XQE9_9BURK</name>
<dbReference type="GO" id="GO:0004803">
    <property type="term" value="F:transposase activity"/>
    <property type="evidence" value="ECO:0007669"/>
    <property type="project" value="InterPro"/>
</dbReference>
<gene>
    <name evidence="2" type="ORF">D3872_17070</name>
</gene>
<dbReference type="GO" id="GO:0006313">
    <property type="term" value="P:DNA transposition"/>
    <property type="evidence" value="ECO:0007669"/>
    <property type="project" value="InterPro"/>
</dbReference>